<keyword evidence="3" id="KW-1185">Reference proteome</keyword>
<evidence type="ECO:0000313" key="3">
    <source>
        <dbReference type="Proteomes" id="UP000521943"/>
    </source>
</evidence>
<evidence type="ECO:0000256" key="1">
    <source>
        <dbReference type="SAM" id="Coils"/>
    </source>
</evidence>
<dbReference type="SUPFAM" id="SSF90257">
    <property type="entry name" value="Myosin rod fragments"/>
    <property type="match status" value="1"/>
</dbReference>
<comment type="caution">
    <text evidence="2">The sequence shown here is derived from an EMBL/GenBank/DDBJ whole genome shotgun (WGS) entry which is preliminary data.</text>
</comment>
<accession>A0A8H6HDI4</accession>
<organism evidence="2 3">
    <name type="scientific">Ephemerocybe angulata</name>
    <dbReference type="NCBI Taxonomy" id="980116"/>
    <lineage>
        <taxon>Eukaryota</taxon>
        <taxon>Fungi</taxon>
        <taxon>Dikarya</taxon>
        <taxon>Basidiomycota</taxon>
        <taxon>Agaricomycotina</taxon>
        <taxon>Agaricomycetes</taxon>
        <taxon>Agaricomycetidae</taxon>
        <taxon>Agaricales</taxon>
        <taxon>Agaricineae</taxon>
        <taxon>Psathyrellaceae</taxon>
        <taxon>Ephemerocybe</taxon>
    </lineage>
</organism>
<sequence length="106" mass="12114">MSESDIEYLLNECDEKSRKLEQLEATTKALKDHLSALTDQAAEYERHIADEMSEARALRLELHAMRGELLSREKAARAEKNRLEGEIREWAARCALLEGMVNEAIV</sequence>
<keyword evidence="1" id="KW-0175">Coiled coil</keyword>
<dbReference type="EMBL" id="JACGCI010000110">
    <property type="protein sequence ID" value="KAF6745065.1"/>
    <property type="molecule type" value="Genomic_DNA"/>
</dbReference>
<feature type="coiled-coil region" evidence="1">
    <location>
        <begin position="6"/>
        <end position="93"/>
    </location>
</feature>
<dbReference type="Proteomes" id="UP000521943">
    <property type="component" value="Unassembled WGS sequence"/>
</dbReference>
<protein>
    <submittedName>
        <fullName evidence="2">Uncharacterized protein</fullName>
    </submittedName>
</protein>
<reference evidence="2 3" key="1">
    <citation type="submission" date="2020-07" db="EMBL/GenBank/DDBJ databases">
        <title>Comparative genomics of pyrophilous fungi reveals a link between fire events and developmental genes.</title>
        <authorList>
            <consortium name="DOE Joint Genome Institute"/>
            <person name="Steindorff A.S."/>
            <person name="Carver A."/>
            <person name="Calhoun S."/>
            <person name="Stillman K."/>
            <person name="Liu H."/>
            <person name="Lipzen A."/>
            <person name="Pangilinan J."/>
            <person name="Labutti K."/>
            <person name="Bruns T.D."/>
            <person name="Grigoriev I.V."/>
        </authorList>
    </citation>
    <scope>NUCLEOTIDE SEQUENCE [LARGE SCALE GENOMIC DNA]</scope>
    <source>
        <strain evidence="2 3">CBS 144469</strain>
    </source>
</reference>
<gene>
    <name evidence="2" type="ORF">DFP72DRAFT_1077821</name>
</gene>
<name>A0A8H6HDI4_9AGAR</name>
<proteinExistence type="predicted"/>
<evidence type="ECO:0000313" key="2">
    <source>
        <dbReference type="EMBL" id="KAF6745065.1"/>
    </source>
</evidence>
<dbReference type="AlphaFoldDB" id="A0A8H6HDI4"/>